<accession>A0A4U0XJ41</accession>
<evidence type="ECO:0000256" key="4">
    <source>
        <dbReference type="ARBA" id="ARBA00022705"/>
    </source>
</evidence>
<evidence type="ECO:0000256" key="1">
    <source>
        <dbReference type="ARBA" id="ARBA00004123"/>
    </source>
</evidence>
<comment type="caution">
    <text evidence="9">The sequence shown here is derived from an EMBL/GenBank/DDBJ whole genome shotgun (WGS) entry which is preliminary data.</text>
</comment>
<feature type="domain" description="GINS subunit" evidence="7">
    <location>
        <begin position="63"/>
        <end position="137"/>
    </location>
</feature>
<dbReference type="PIRSF" id="PIRSF007764">
    <property type="entry name" value="Sld5"/>
    <property type="match status" value="1"/>
</dbReference>
<dbReference type="Gene3D" id="1.20.58.1030">
    <property type="match status" value="1"/>
</dbReference>
<dbReference type="Gene3D" id="3.40.5.60">
    <property type="match status" value="1"/>
</dbReference>
<dbReference type="GO" id="GO:0006261">
    <property type="term" value="P:DNA-templated DNA replication"/>
    <property type="evidence" value="ECO:0007669"/>
    <property type="project" value="InterPro"/>
</dbReference>
<evidence type="ECO:0000313" key="10">
    <source>
        <dbReference type="Proteomes" id="UP000309340"/>
    </source>
</evidence>
<sequence>MDDDIADILASVSAPPLPQRTLDLQALTRAWVTERTAPELLPYPTELVERVMERVGKQISTIEDMTGTMDPQANFTLVILQTELERFKFLVRSLVRARIAKIDAYPHHYLTLPALLSPLERQYLASHQALLSSHYSTSFLSTFPTNLQKLDDTAGGISMVDKPDEDAAVFCRVLRDAGVVEIQGPSQVSEAELKRGDVWVMRWSTVREAVRRGDVELI</sequence>
<evidence type="ECO:0000256" key="6">
    <source>
        <dbReference type="PIRNR" id="PIRNR007764"/>
    </source>
</evidence>
<feature type="domain" description="DNA replication complex GINS protein SLD5 C-terminal" evidence="8">
    <location>
        <begin position="163"/>
        <end position="218"/>
    </location>
</feature>
<dbReference type="OrthoDB" id="338231at2759"/>
<reference evidence="9 10" key="1">
    <citation type="submission" date="2017-03" db="EMBL/GenBank/DDBJ databases">
        <title>Genomes of endolithic fungi from Antarctica.</title>
        <authorList>
            <person name="Coleine C."/>
            <person name="Masonjones S."/>
            <person name="Stajich J.E."/>
        </authorList>
    </citation>
    <scope>NUCLEOTIDE SEQUENCE [LARGE SCALE GENOMIC DNA]</scope>
    <source>
        <strain evidence="9 10">CCFEE 5184</strain>
    </source>
</reference>
<dbReference type="GO" id="GO:0000811">
    <property type="term" value="C:GINS complex"/>
    <property type="evidence" value="ECO:0007669"/>
    <property type="project" value="UniProtKB-UniRule"/>
</dbReference>
<keyword evidence="4 6" id="KW-0235">DNA replication</keyword>
<evidence type="ECO:0000313" key="9">
    <source>
        <dbReference type="EMBL" id="TKA77130.1"/>
    </source>
</evidence>
<dbReference type="Pfam" id="PF16922">
    <property type="entry name" value="SLD5_C"/>
    <property type="match status" value="1"/>
</dbReference>
<dbReference type="Proteomes" id="UP000309340">
    <property type="component" value="Unassembled WGS sequence"/>
</dbReference>
<dbReference type="InterPro" id="IPR036224">
    <property type="entry name" value="GINS_bundle-like_dom_sf"/>
</dbReference>
<dbReference type="InterPro" id="IPR038749">
    <property type="entry name" value="Sld5_GINS_A"/>
</dbReference>
<keyword evidence="5 6" id="KW-0539">Nucleus</keyword>
<dbReference type="GO" id="GO:0000727">
    <property type="term" value="P:double-strand break repair via break-induced replication"/>
    <property type="evidence" value="ECO:0007669"/>
    <property type="project" value="TreeGrafter"/>
</dbReference>
<evidence type="ECO:0000259" key="7">
    <source>
        <dbReference type="Pfam" id="PF05916"/>
    </source>
</evidence>
<dbReference type="CDD" id="cd21692">
    <property type="entry name" value="GINS_B_Sld5"/>
    <property type="match status" value="1"/>
</dbReference>
<proteinExistence type="inferred from homology"/>
<dbReference type="PANTHER" id="PTHR21206">
    <property type="entry name" value="SLD5 PROTEIN"/>
    <property type="match status" value="1"/>
</dbReference>
<evidence type="ECO:0000259" key="8">
    <source>
        <dbReference type="Pfam" id="PF16922"/>
    </source>
</evidence>
<dbReference type="InterPro" id="IPR031633">
    <property type="entry name" value="SLD5_C"/>
</dbReference>
<dbReference type="EMBL" id="NAJQ01000145">
    <property type="protein sequence ID" value="TKA77130.1"/>
    <property type="molecule type" value="Genomic_DNA"/>
</dbReference>
<dbReference type="InterPro" id="IPR021151">
    <property type="entry name" value="GINS_A"/>
</dbReference>
<comment type="function">
    <text evidence="6">The GINS complex plays an essential role in the initiation of DNA replication.</text>
</comment>
<dbReference type="AlphaFoldDB" id="A0A4U0XJ41"/>
<name>A0A4U0XJ41_9PEZI</name>
<organism evidence="9 10">
    <name type="scientific">Friedmanniomyces simplex</name>
    <dbReference type="NCBI Taxonomy" id="329884"/>
    <lineage>
        <taxon>Eukaryota</taxon>
        <taxon>Fungi</taxon>
        <taxon>Dikarya</taxon>
        <taxon>Ascomycota</taxon>
        <taxon>Pezizomycotina</taxon>
        <taxon>Dothideomycetes</taxon>
        <taxon>Dothideomycetidae</taxon>
        <taxon>Mycosphaerellales</taxon>
        <taxon>Teratosphaeriaceae</taxon>
        <taxon>Friedmanniomyces</taxon>
    </lineage>
</organism>
<dbReference type="PANTHER" id="PTHR21206:SF0">
    <property type="entry name" value="DNA REPLICATION COMPLEX GINS PROTEIN SLD5"/>
    <property type="match status" value="1"/>
</dbReference>
<dbReference type="SUPFAM" id="SSF160059">
    <property type="entry name" value="PriA/YqbF domain"/>
    <property type="match status" value="1"/>
</dbReference>
<dbReference type="STRING" id="329884.A0A4U0XJ41"/>
<comment type="subcellular location">
    <subcellularLocation>
        <location evidence="1 6">Nucleus</location>
    </subcellularLocation>
</comment>
<evidence type="ECO:0000256" key="3">
    <source>
        <dbReference type="ARBA" id="ARBA00014804"/>
    </source>
</evidence>
<protein>
    <recommendedName>
        <fullName evidence="3 6">DNA replication complex GINS protein SLD5</fullName>
    </recommendedName>
</protein>
<dbReference type="CDD" id="cd11711">
    <property type="entry name" value="GINS_A_Sld5"/>
    <property type="match status" value="1"/>
</dbReference>
<dbReference type="InterPro" id="IPR008591">
    <property type="entry name" value="GINS_Sld5"/>
</dbReference>
<evidence type="ECO:0000256" key="2">
    <source>
        <dbReference type="ARBA" id="ARBA00008187"/>
    </source>
</evidence>
<comment type="similarity">
    <text evidence="2 6">Belongs to the GINS4/SLD5 family.</text>
</comment>
<gene>
    <name evidence="9" type="ORF">B0A55_04110</name>
</gene>
<keyword evidence="10" id="KW-1185">Reference proteome</keyword>
<dbReference type="SUPFAM" id="SSF158573">
    <property type="entry name" value="GINS helical bundle-like"/>
    <property type="match status" value="1"/>
</dbReference>
<dbReference type="Pfam" id="PF05916">
    <property type="entry name" value="Sld5"/>
    <property type="match status" value="1"/>
</dbReference>
<evidence type="ECO:0000256" key="5">
    <source>
        <dbReference type="ARBA" id="ARBA00023242"/>
    </source>
</evidence>